<dbReference type="GO" id="GO:0006629">
    <property type="term" value="P:lipid metabolic process"/>
    <property type="evidence" value="ECO:0007669"/>
    <property type="project" value="InterPro"/>
</dbReference>
<dbReference type="OrthoDB" id="5866690at2759"/>
<keyword evidence="1" id="KW-0732">Signal</keyword>
<dbReference type="InterPro" id="IPR002921">
    <property type="entry name" value="Fungal_lipase-type"/>
</dbReference>
<feature type="domain" description="Fungal lipase-type" evidence="2">
    <location>
        <begin position="88"/>
        <end position="226"/>
    </location>
</feature>
<evidence type="ECO:0000313" key="4">
    <source>
        <dbReference type="Proteomes" id="UP000053660"/>
    </source>
</evidence>
<dbReference type="InterPro" id="IPR029058">
    <property type="entry name" value="AB_hydrolase_fold"/>
</dbReference>
<dbReference type="Gene3D" id="3.40.50.1820">
    <property type="entry name" value="alpha/beta hydrolase"/>
    <property type="match status" value="1"/>
</dbReference>
<dbReference type="AlphaFoldDB" id="A0A0B1T808"/>
<feature type="signal peptide" evidence="1">
    <location>
        <begin position="1"/>
        <end position="15"/>
    </location>
</feature>
<protein>
    <submittedName>
        <fullName evidence="3">Triacylglycerol lipase</fullName>
    </submittedName>
</protein>
<sequence length="241" mass="26630">MRLLLTLTLCILVDAAPSTIDATYSDDVARNKMLPLASAAYAKAPQNCLTNKFTNAVLKRQLNVKCDSFRSDICSGYTAVLNGDKAIVVSFRGTDGFLQLMEEADKSVFKSQVSWIAGGKVSKYFNDAFMDMWNGGMKDDFNTLRQQYPGYQVWVTGHSLGGAMASLAASYIVASKLAPAASVELVTFGQPRTGNKDFSAAHDNQMAYSFRVTHWRDMVPHVPLEDMEGYYHHKYEVSSFG</sequence>
<dbReference type="PANTHER" id="PTHR45908">
    <property type="entry name" value="PROTEIN CBG11750-RELATED"/>
    <property type="match status" value="1"/>
</dbReference>
<dbReference type="Proteomes" id="UP000053660">
    <property type="component" value="Unassembled WGS sequence"/>
</dbReference>
<accession>A0A0B1T808</accession>
<dbReference type="Pfam" id="PF01764">
    <property type="entry name" value="Lipase_3"/>
    <property type="match status" value="1"/>
</dbReference>
<dbReference type="SUPFAM" id="SSF53474">
    <property type="entry name" value="alpha/beta-Hydrolases"/>
    <property type="match status" value="1"/>
</dbReference>
<evidence type="ECO:0000256" key="1">
    <source>
        <dbReference type="SAM" id="SignalP"/>
    </source>
</evidence>
<dbReference type="EMBL" id="KN551693">
    <property type="protein sequence ID" value="KHJ91942.1"/>
    <property type="molecule type" value="Genomic_DNA"/>
</dbReference>
<reference evidence="3 4" key="1">
    <citation type="submission" date="2014-03" db="EMBL/GenBank/DDBJ databases">
        <title>Draft genome of the hookworm Oesophagostomum dentatum.</title>
        <authorList>
            <person name="Mitreva M."/>
        </authorList>
    </citation>
    <scope>NUCLEOTIDE SEQUENCE [LARGE SCALE GENOMIC DNA]</scope>
    <source>
        <strain evidence="3 4">OD-Hann</strain>
    </source>
</reference>
<proteinExistence type="predicted"/>
<evidence type="ECO:0000313" key="3">
    <source>
        <dbReference type="EMBL" id="KHJ91942.1"/>
    </source>
</evidence>
<organism evidence="3 4">
    <name type="scientific">Oesophagostomum dentatum</name>
    <name type="common">Nodular worm</name>
    <dbReference type="NCBI Taxonomy" id="61180"/>
    <lineage>
        <taxon>Eukaryota</taxon>
        <taxon>Metazoa</taxon>
        <taxon>Ecdysozoa</taxon>
        <taxon>Nematoda</taxon>
        <taxon>Chromadorea</taxon>
        <taxon>Rhabditida</taxon>
        <taxon>Rhabditina</taxon>
        <taxon>Rhabditomorpha</taxon>
        <taxon>Strongyloidea</taxon>
        <taxon>Strongylidae</taxon>
        <taxon>Oesophagostomum</taxon>
    </lineage>
</organism>
<gene>
    <name evidence="3" type="ORF">OESDEN_08180</name>
</gene>
<name>A0A0B1T808_OESDE</name>
<dbReference type="CDD" id="cd00519">
    <property type="entry name" value="Lipase_3"/>
    <property type="match status" value="1"/>
</dbReference>
<keyword evidence="4" id="KW-1185">Reference proteome</keyword>
<evidence type="ECO:0000259" key="2">
    <source>
        <dbReference type="Pfam" id="PF01764"/>
    </source>
</evidence>
<dbReference type="PANTHER" id="PTHR45908:SF8">
    <property type="entry name" value="FUNGAL LIPASE-LIKE DOMAIN-CONTAINING PROTEIN"/>
    <property type="match status" value="1"/>
</dbReference>
<feature type="chain" id="PRO_5012723386" evidence="1">
    <location>
        <begin position="16"/>
        <end position="241"/>
    </location>
</feature>